<keyword evidence="1" id="KW-0472">Membrane</keyword>
<sequence length="669" mass="78271">MVYSIKVVSILIFCCLILTSYFIHYYRIYYYSSTTTLLPTVRKIFVANKSILIHASARITQSYNCTLRGDKWIIITTIFHPTLAIRKFLLLSTPWNLIVIGDRKTPQDWISNITDRSRLVYLSIDEQLKLDFKLIDYLPEKSYARKNIGYLVAIQCGARIIYESDDDNLLDTNDIQVLPKQSSPEDVPWFSFHRQRSPFINIYGSFGQPNIWPRGFPVEEFKNITEDGWSTLRQRQDNESVNAYIQQYLADLDPDVDAIYRLGHSMTLGKIRFDRQQQPIALEPHTYSPYNTQNTVTHYEAFWGLYLPVTTTFRVCDIWRSYWVQRLLWDIGGHLVFGTATVEQHRNTHSYVKDMDEEQQMYHQSGKFVRFLDQWQSSLPTLFERISQISRDIAQQEFWDKSETDMIDAWLTDLHRIGYTLPIPVTTPQSKKLSSSLQKRTAVCVTDVTECINEAWSITEQKIRKLLNGDIDVFLYLSSTMRIADQPSTVPLETRLTHVRRYNATMKIIYEDREVDPRIPSTCQVNFSVTDYKISLYYQQLWALAQCYEVVKEYEQKMNIEYQLLIQSRVSIVLGKVPSTYERNGTMNVNTTMLVPSKHYSDGYDDGFAIGPIDQMSHYMLRWDKLQKCPSGILHPETFLKHILQTYTTFQVDNETLVDAIQRGQNQCH</sequence>
<dbReference type="PANTHER" id="PTHR31362:SF0">
    <property type="entry name" value="EXOSTOSIN DOMAIN-CONTAINING PROTEIN-RELATED"/>
    <property type="match status" value="1"/>
</dbReference>
<dbReference type="PANTHER" id="PTHR31362">
    <property type="entry name" value="GLYCOSYLTRANSFERASE STELLO1-RELATED"/>
    <property type="match status" value="1"/>
</dbReference>
<dbReference type="EMBL" id="CAJNOQ010004243">
    <property type="protein sequence ID" value="CAF1050807.1"/>
    <property type="molecule type" value="Genomic_DNA"/>
</dbReference>
<dbReference type="OrthoDB" id="408493at2759"/>
<reference evidence="2" key="1">
    <citation type="submission" date="2021-02" db="EMBL/GenBank/DDBJ databases">
        <authorList>
            <person name="Nowell W R."/>
        </authorList>
    </citation>
    <scope>NUCLEOTIDE SEQUENCE</scope>
</reference>
<comment type="caution">
    <text evidence="2">The sequence shown here is derived from an EMBL/GenBank/DDBJ whole genome shotgun (WGS) entry which is preliminary data.</text>
</comment>
<keyword evidence="1" id="KW-1133">Transmembrane helix</keyword>
<dbReference type="Proteomes" id="UP000681722">
    <property type="component" value="Unassembled WGS sequence"/>
</dbReference>
<evidence type="ECO:0000256" key="1">
    <source>
        <dbReference type="SAM" id="Phobius"/>
    </source>
</evidence>
<evidence type="ECO:0000313" key="4">
    <source>
        <dbReference type="Proteomes" id="UP000663829"/>
    </source>
</evidence>
<organism evidence="2 4">
    <name type="scientific">Didymodactylos carnosus</name>
    <dbReference type="NCBI Taxonomy" id="1234261"/>
    <lineage>
        <taxon>Eukaryota</taxon>
        <taxon>Metazoa</taxon>
        <taxon>Spiralia</taxon>
        <taxon>Gnathifera</taxon>
        <taxon>Rotifera</taxon>
        <taxon>Eurotatoria</taxon>
        <taxon>Bdelloidea</taxon>
        <taxon>Philodinida</taxon>
        <taxon>Philodinidae</taxon>
        <taxon>Didymodactylos</taxon>
    </lineage>
</organism>
<name>A0A814KKL3_9BILA</name>
<evidence type="ECO:0000313" key="3">
    <source>
        <dbReference type="EMBL" id="CAF3820367.1"/>
    </source>
</evidence>
<dbReference type="EMBL" id="CAJOBC010004243">
    <property type="protein sequence ID" value="CAF3820367.1"/>
    <property type="molecule type" value="Genomic_DNA"/>
</dbReference>
<keyword evidence="1" id="KW-0812">Transmembrane</keyword>
<dbReference type="Proteomes" id="UP000663829">
    <property type="component" value="Unassembled WGS sequence"/>
</dbReference>
<dbReference type="AlphaFoldDB" id="A0A814KKL3"/>
<feature type="transmembrane region" description="Helical" evidence="1">
    <location>
        <begin position="7"/>
        <end position="26"/>
    </location>
</feature>
<protein>
    <submittedName>
        <fullName evidence="2">Uncharacterized protein</fullName>
    </submittedName>
</protein>
<keyword evidence="4" id="KW-1185">Reference proteome</keyword>
<evidence type="ECO:0000313" key="2">
    <source>
        <dbReference type="EMBL" id="CAF1050807.1"/>
    </source>
</evidence>
<proteinExistence type="predicted"/>
<dbReference type="InterPro" id="IPR005049">
    <property type="entry name" value="STL-like"/>
</dbReference>
<dbReference type="Pfam" id="PF03385">
    <property type="entry name" value="STELLO"/>
    <property type="match status" value="1"/>
</dbReference>
<gene>
    <name evidence="2" type="ORF">GPM918_LOCUS16273</name>
    <name evidence="3" type="ORF">SRO942_LOCUS16273</name>
</gene>
<accession>A0A814KKL3</accession>